<gene>
    <name evidence="1" type="ORF">ERS852480_01076</name>
</gene>
<proteinExistence type="predicted"/>
<reference evidence="1 2" key="1">
    <citation type="submission" date="2015-09" db="EMBL/GenBank/DDBJ databases">
        <authorList>
            <consortium name="Pathogen Informatics"/>
        </authorList>
    </citation>
    <scope>NUCLEOTIDE SEQUENCE [LARGE SCALE GENOMIC DNA]</scope>
    <source>
        <strain evidence="1 2">2789STDY5834865</strain>
    </source>
</reference>
<dbReference type="AlphaFoldDB" id="A0A174F0N3"/>
<accession>A0A174F0N3</accession>
<dbReference type="Proteomes" id="UP000095512">
    <property type="component" value="Unassembled WGS sequence"/>
</dbReference>
<protein>
    <submittedName>
        <fullName evidence="1">Uncharacterized protein</fullName>
    </submittedName>
</protein>
<sequence length="316" mass="35843">MNKSLKAKNLPLFSIIDLDQLRRENHLEGTEVTDFFTARDGKVYLLMEQPSETQGKDWLSTPSTYTAVEIRLNWAEQRVMETTLFPLGLLKFQFHYLRPAGDHFLLLGARCAYRENGPDQNAWIVSRDGAVLSRFCLGDGIQDCVVKKDGTIITSYFDEGVFGNYGWDEPLGACGLIAWTSEGTPLWKNEKYSIYDCYAISLDEEENLWFYYYDEFRLVRTNFKEDLVFELPIEGSGAFSVAPSGNAFLFQGGYQQRDKFYFLTAHGDRLGQKREAIPTCDGNKVAVEQCSLLCSQMLFLGKNGVLYGGVLGESEE</sequence>
<evidence type="ECO:0000313" key="1">
    <source>
        <dbReference type="EMBL" id="CUO42339.1"/>
    </source>
</evidence>
<dbReference type="EMBL" id="CZAB01000006">
    <property type="protein sequence ID" value="CUO42339.1"/>
    <property type="molecule type" value="Genomic_DNA"/>
</dbReference>
<organism evidence="1 2">
    <name type="scientific">Enterocloster clostridioformis</name>
    <dbReference type="NCBI Taxonomy" id="1531"/>
    <lineage>
        <taxon>Bacteria</taxon>
        <taxon>Bacillati</taxon>
        <taxon>Bacillota</taxon>
        <taxon>Clostridia</taxon>
        <taxon>Lachnospirales</taxon>
        <taxon>Lachnospiraceae</taxon>
        <taxon>Enterocloster</taxon>
    </lineage>
</organism>
<evidence type="ECO:0000313" key="2">
    <source>
        <dbReference type="Proteomes" id="UP000095512"/>
    </source>
</evidence>
<dbReference type="RefSeq" id="WP_057571424.1">
    <property type="nucleotide sequence ID" value="NZ_CZAB01000006.1"/>
</dbReference>
<name>A0A174F0N3_9FIRM</name>